<evidence type="ECO:0000256" key="2">
    <source>
        <dbReference type="ARBA" id="ARBA00016013"/>
    </source>
</evidence>
<reference evidence="9 10" key="1">
    <citation type="submission" date="2016-10" db="EMBL/GenBank/DDBJ databases">
        <authorList>
            <person name="de Groot N.N."/>
        </authorList>
    </citation>
    <scope>NUCLEOTIDE SEQUENCE [LARGE SCALE GENOMIC DNA]</scope>
    <source>
        <strain evidence="9 10">ASO4-2</strain>
    </source>
</reference>
<feature type="compositionally biased region" description="Basic and acidic residues" evidence="6">
    <location>
        <begin position="16"/>
        <end position="26"/>
    </location>
</feature>
<keyword evidence="3 5" id="KW-1005">Bacterial flagellum biogenesis</keyword>
<dbReference type="Pfam" id="PF13861">
    <property type="entry name" value="FLgD_tudor"/>
    <property type="match status" value="1"/>
</dbReference>
<dbReference type="InterPro" id="IPR025965">
    <property type="entry name" value="FlgD/Vpr_Ig-like"/>
</dbReference>
<feature type="compositionally biased region" description="Polar residues" evidence="6">
    <location>
        <begin position="1"/>
        <end position="13"/>
    </location>
</feature>
<dbReference type="RefSeq" id="WP_092122481.1">
    <property type="nucleotide sequence ID" value="NZ_FMXO01000015.1"/>
</dbReference>
<evidence type="ECO:0000256" key="3">
    <source>
        <dbReference type="ARBA" id="ARBA00022795"/>
    </source>
</evidence>
<evidence type="ECO:0000256" key="4">
    <source>
        <dbReference type="ARBA" id="ARBA00024746"/>
    </source>
</evidence>
<dbReference type="Gene3D" id="2.60.40.4070">
    <property type="match status" value="1"/>
</dbReference>
<organism evidence="9 10">
    <name type="scientific">Desulfonatronum thiosulfatophilum</name>
    <dbReference type="NCBI Taxonomy" id="617002"/>
    <lineage>
        <taxon>Bacteria</taxon>
        <taxon>Pseudomonadati</taxon>
        <taxon>Thermodesulfobacteriota</taxon>
        <taxon>Desulfovibrionia</taxon>
        <taxon>Desulfovibrionales</taxon>
        <taxon>Desulfonatronaceae</taxon>
        <taxon>Desulfonatronum</taxon>
    </lineage>
</organism>
<evidence type="ECO:0000313" key="9">
    <source>
        <dbReference type="EMBL" id="SDB51884.1"/>
    </source>
</evidence>
<evidence type="ECO:0000256" key="6">
    <source>
        <dbReference type="SAM" id="MobiDB-lite"/>
    </source>
</evidence>
<evidence type="ECO:0000259" key="7">
    <source>
        <dbReference type="Pfam" id="PF13860"/>
    </source>
</evidence>
<dbReference type="OrthoDB" id="9785233at2"/>
<dbReference type="AlphaFoldDB" id="A0A1G6E361"/>
<evidence type="ECO:0000313" key="10">
    <source>
        <dbReference type="Proteomes" id="UP000198771"/>
    </source>
</evidence>
<feature type="domain" description="FlgD/Vpr Ig-like" evidence="7">
    <location>
        <begin position="110"/>
        <end position="184"/>
    </location>
</feature>
<keyword evidence="9" id="KW-0966">Cell projection</keyword>
<evidence type="ECO:0000256" key="1">
    <source>
        <dbReference type="ARBA" id="ARBA00010577"/>
    </source>
</evidence>
<keyword evidence="9" id="KW-0282">Flagellum</keyword>
<proteinExistence type="inferred from homology"/>
<feature type="domain" description="FlgD Tudor-like" evidence="8">
    <location>
        <begin position="94"/>
        <end position="227"/>
    </location>
</feature>
<protein>
    <recommendedName>
        <fullName evidence="2 5">Basal-body rod modification protein FlgD</fullName>
    </recommendedName>
</protein>
<dbReference type="Pfam" id="PF13860">
    <property type="entry name" value="FlgD_ig"/>
    <property type="match status" value="1"/>
</dbReference>
<feature type="region of interest" description="Disordered" evidence="6">
    <location>
        <begin position="1"/>
        <end position="32"/>
    </location>
</feature>
<gene>
    <name evidence="9" type="ORF">SAMN05660653_02578</name>
</gene>
<dbReference type="GO" id="GO:0044781">
    <property type="term" value="P:bacterial-type flagellum organization"/>
    <property type="evidence" value="ECO:0007669"/>
    <property type="project" value="UniProtKB-UniRule"/>
</dbReference>
<accession>A0A1G6E361</accession>
<evidence type="ECO:0000256" key="5">
    <source>
        <dbReference type="RuleBase" id="RU362076"/>
    </source>
</evidence>
<sequence length="240" mass="26244">MNTSSYVSSQSSHLIGRAERDFETQKPRTGGQSALDKDAFLRLLTTQLANQDPLNPLDDKEFVTQLAQFSSLEQLNNISDSIGEFKETFSRQETLSAVNYIGKEIRAEGRSISKNGTDVSSFSYTLPDTAEKLYLNIFDNHGNIVRSVTLPGRMPGEHQFAWDGKDHGGNSVQDGVYQIFMAAEGVNGEPLMISTKTSGVVSGIVNDGDQAFLRLQDGRRVNIKDVTEVVGDKSKMGGTA</sequence>
<dbReference type="Pfam" id="PF03963">
    <property type="entry name" value="FlgD"/>
    <property type="match status" value="1"/>
</dbReference>
<dbReference type="EMBL" id="FMXO01000015">
    <property type="protein sequence ID" value="SDB51884.1"/>
    <property type="molecule type" value="Genomic_DNA"/>
</dbReference>
<keyword evidence="10" id="KW-1185">Reference proteome</keyword>
<comment type="function">
    <text evidence="4 5">Required for flagellar hook formation. May act as a scaffolding protein.</text>
</comment>
<dbReference type="Proteomes" id="UP000198771">
    <property type="component" value="Unassembled WGS sequence"/>
</dbReference>
<dbReference type="InterPro" id="IPR005648">
    <property type="entry name" value="FlgD"/>
</dbReference>
<dbReference type="STRING" id="617002.SAMN05660653_02578"/>
<comment type="similarity">
    <text evidence="1 5">Belongs to the FlgD family.</text>
</comment>
<keyword evidence="9" id="KW-0969">Cilium</keyword>
<dbReference type="InterPro" id="IPR025963">
    <property type="entry name" value="FLgD_Tudor"/>
</dbReference>
<name>A0A1G6E361_9BACT</name>
<dbReference type="Gene3D" id="2.30.30.910">
    <property type="match status" value="1"/>
</dbReference>
<evidence type="ECO:0000259" key="8">
    <source>
        <dbReference type="Pfam" id="PF13861"/>
    </source>
</evidence>